<evidence type="ECO:0000256" key="2">
    <source>
        <dbReference type="ARBA" id="ARBA00022723"/>
    </source>
</evidence>
<evidence type="ECO:0000256" key="4">
    <source>
        <dbReference type="ARBA" id="ARBA00023239"/>
    </source>
</evidence>
<comment type="similarity">
    <text evidence="1">Belongs to the Gfa family.</text>
</comment>
<feature type="compositionally biased region" description="Low complexity" evidence="5">
    <location>
        <begin position="645"/>
        <end position="667"/>
    </location>
</feature>
<proteinExistence type="inferred from homology"/>
<feature type="region of interest" description="Disordered" evidence="5">
    <location>
        <begin position="633"/>
        <end position="681"/>
    </location>
</feature>
<dbReference type="Gene3D" id="3.90.1590.10">
    <property type="entry name" value="glutathione-dependent formaldehyde- activating enzyme (gfa)"/>
    <property type="match status" value="1"/>
</dbReference>
<dbReference type="Proteomes" id="UP001521184">
    <property type="component" value="Unassembled WGS sequence"/>
</dbReference>
<accession>A0ABR3TW75</accession>
<feature type="domain" description="CENP-V/GFA" evidence="6">
    <location>
        <begin position="18"/>
        <end position="157"/>
    </location>
</feature>
<evidence type="ECO:0000259" key="6">
    <source>
        <dbReference type="PROSITE" id="PS51891"/>
    </source>
</evidence>
<evidence type="ECO:0000256" key="1">
    <source>
        <dbReference type="ARBA" id="ARBA00005495"/>
    </source>
</evidence>
<gene>
    <name evidence="7" type="ORF">SLS58_003487</name>
</gene>
<dbReference type="EMBL" id="JAKEKT020000017">
    <property type="protein sequence ID" value="KAL1646067.1"/>
    <property type="molecule type" value="Genomic_DNA"/>
</dbReference>
<dbReference type="PANTHER" id="PTHR33337:SF30">
    <property type="entry name" value="DUF636 DOMAIN PROTEIN (AFU_ORTHOLOGUE AFUA_1G03180)"/>
    <property type="match status" value="1"/>
</dbReference>
<organism evidence="7 8">
    <name type="scientific">Diplodia intermedia</name>
    <dbReference type="NCBI Taxonomy" id="856260"/>
    <lineage>
        <taxon>Eukaryota</taxon>
        <taxon>Fungi</taxon>
        <taxon>Dikarya</taxon>
        <taxon>Ascomycota</taxon>
        <taxon>Pezizomycotina</taxon>
        <taxon>Dothideomycetes</taxon>
        <taxon>Dothideomycetes incertae sedis</taxon>
        <taxon>Botryosphaeriales</taxon>
        <taxon>Botryosphaeriaceae</taxon>
        <taxon>Diplodia</taxon>
    </lineage>
</organism>
<dbReference type="Pfam" id="PF11951">
    <property type="entry name" value="Fungal_trans_2"/>
    <property type="match status" value="1"/>
</dbReference>
<dbReference type="InterPro" id="IPR006913">
    <property type="entry name" value="CENP-V/GFA"/>
</dbReference>
<evidence type="ECO:0000313" key="8">
    <source>
        <dbReference type="Proteomes" id="UP001521184"/>
    </source>
</evidence>
<name>A0ABR3TW75_9PEZI</name>
<dbReference type="PROSITE" id="PS51891">
    <property type="entry name" value="CENP_V_GFA"/>
    <property type="match status" value="1"/>
</dbReference>
<comment type="caution">
    <text evidence="7">The sequence shown here is derived from an EMBL/GenBank/DDBJ whole genome shotgun (WGS) entry which is preliminary data.</text>
</comment>
<keyword evidence="4" id="KW-0456">Lyase</keyword>
<dbReference type="SUPFAM" id="SSF51316">
    <property type="entry name" value="Mss4-like"/>
    <property type="match status" value="1"/>
</dbReference>
<evidence type="ECO:0000256" key="5">
    <source>
        <dbReference type="SAM" id="MobiDB-lite"/>
    </source>
</evidence>
<evidence type="ECO:0000313" key="7">
    <source>
        <dbReference type="EMBL" id="KAL1646067.1"/>
    </source>
</evidence>
<evidence type="ECO:0000256" key="3">
    <source>
        <dbReference type="ARBA" id="ARBA00022833"/>
    </source>
</evidence>
<reference evidence="7 8" key="1">
    <citation type="journal article" date="2023" name="Plant Dis.">
        <title>First Report of Diplodia intermedia Causing Canker and Dieback Diseases on Apple Trees in Canada.</title>
        <authorList>
            <person name="Ellouze W."/>
            <person name="Ilyukhin E."/>
            <person name="Sulman M."/>
            <person name="Ali S."/>
        </authorList>
    </citation>
    <scope>NUCLEOTIDE SEQUENCE [LARGE SCALE GENOMIC DNA]</scope>
    <source>
        <strain evidence="7 8">M45-28</strain>
    </source>
</reference>
<dbReference type="InterPro" id="IPR011057">
    <property type="entry name" value="Mss4-like_sf"/>
</dbReference>
<sequence length="813" mass="89998">MADRLQNLKNHFSASSVTKGSCMCGSINYEFKGVVVVALFIGPWLTFLGEPNATALCHCVDCHKWTGGAYTSNVIVNRWNFKVTKGTPFTYDAKGASGKINRHFFCGNCGSGLYAELEIMPDVTIIKSGGLDGGAKDHAIAVEFYCKDRLSYVKPIDDAERKAMCRELVDSTNLDYKSNFVQLEERAMAGEEAVIEGPFTVFRLDTSPRPDEAFELQQETLPGLMEDPLVEIQPFEVDPEVQLLQDSEIVPSPPSPSSSTNKGSVRHSTSTFDASAVVEDIQHDDFASLSFLFPPEGQDPFLDQLHHFPGMHDRDQDKTDFMHFSLSPVCPQALTIPANSNSPISAEEHLLLSHFMSDFVKVASPTSNGKSPWQTLYFPEALKTVGQLTLRADPSAASLSLLYSLMVTSAFHLDRLSGAEAGAGYWWKIAESYQAKAMAHIQLSLRHEVVGPKKAKKITNGKLVDARKHLLDAQRLIHVRGISKTNPSRKVQMLHAMFLYLRVMEEATFVYPISGQSEFFQNHLSPNEHPSSARYPSLAAHRWFSGSVEDGVPANFRELDDFFERSGPALRPLFARTYGVPESLVVLMSHITYLCCEVRQVRAQGGHPWAGFAEDYAKRCKVVEDLLCGWTINDQPQQHPPPPATSTSPSSSSSSSSLSSSPHSPSSRTGDENDNNNNNEDHAASAFHASLVIFFYREVRDINRFTLQHLVKTVKSHLLALEGRKIAQGEAASASVLWPAFIAAVEALDHADFAELCAWMRGCAARYGLRSFDRAADVAADVWAARMQMERERGGALAWPERVLQKKSFMILP</sequence>
<dbReference type="InterPro" id="IPR021858">
    <property type="entry name" value="Fun_TF"/>
</dbReference>
<keyword evidence="2" id="KW-0479">Metal-binding</keyword>
<keyword evidence="3" id="KW-0862">Zinc</keyword>
<keyword evidence="8" id="KW-1185">Reference proteome</keyword>
<dbReference type="Pfam" id="PF04828">
    <property type="entry name" value="GFA"/>
    <property type="match status" value="1"/>
</dbReference>
<dbReference type="PANTHER" id="PTHR33337">
    <property type="entry name" value="GFA DOMAIN-CONTAINING PROTEIN"/>
    <property type="match status" value="1"/>
</dbReference>
<protein>
    <recommendedName>
        <fullName evidence="6">CENP-V/GFA domain-containing protein</fullName>
    </recommendedName>
</protein>
<feature type="region of interest" description="Disordered" evidence="5">
    <location>
        <begin position="247"/>
        <end position="267"/>
    </location>
</feature>